<dbReference type="GO" id="GO:0005524">
    <property type="term" value="F:ATP binding"/>
    <property type="evidence" value="ECO:0007669"/>
    <property type="project" value="UniProtKB-KW"/>
</dbReference>
<dbReference type="InterPro" id="IPR051175">
    <property type="entry name" value="CLK_kinases"/>
</dbReference>
<keyword evidence="2" id="KW-0808">Transferase</keyword>
<evidence type="ECO:0000256" key="5">
    <source>
        <dbReference type="ARBA" id="ARBA00022840"/>
    </source>
</evidence>
<name>A0AAV5KYX5_9ROSI</name>
<keyword evidence="7" id="KW-1185">Reference proteome</keyword>
<keyword evidence="1" id="KW-0723">Serine/threonine-protein kinase</keyword>
<evidence type="ECO:0000256" key="3">
    <source>
        <dbReference type="ARBA" id="ARBA00022741"/>
    </source>
</evidence>
<reference evidence="6 7" key="1">
    <citation type="journal article" date="2021" name="Commun. Biol.">
        <title>The genome of Shorea leprosula (Dipterocarpaceae) highlights the ecological relevance of drought in aseasonal tropical rainforests.</title>
        <authorList>
            <person name="Ng K.K.S."/>
            <person name="Kobayashi M.J."/>
            <person name="Fawcett J.A."/>
            <person name="Hatakeyama M."/>
            <person name="Paape T."/>
            <person name="Ng C.H."/>
            <person name="Ang C.C."/>
            <person name="Tnah L.H."/>
            <person name="Lee C.T."/>
            <person name="Nishiyama T."/>
            <person name="Sese J."/>
            <person name="O'Brien M.J."/>
            <person name="Copetti D."/>
            <person name="Mohd Noor M.I."/>
            <person name="Ong R.C."/>
            <person name="Putra M."/>
            <person name="Sireger I.Z."/>
            <person name="Indrioko S."/>
            <person name="Kosugi Y."/>
            <person name="Izuno A."/>
            <person name="Isagi Y."/>
            <person name="Lee S.L."/>
            <person name="Shimizu K.K."/>
        </authorList>
    </citation>
    <scope>NUCLEOTIDE SEQUENCE [LARGE SCALE GENOMIC DNA]</scope>
    <source>
        <strain evidence="6">214</strain>
    </source>
</reference>
<evidence type="ECO:0000256" key="4">
    <source>
        <dbReference type="ARBA" id="ARBA00022777"/>
    </source>
</evidence>
<sequence length="64" mass="7507">MMERVLGPLPQHMALKADRRAEKYFRKGARLDWPDGATSRESMRAVWKLPRLPVIFLEYAKYAS</sequence>
<keyword evidence="4" id="KW-0418">Kinase</keyword>
<dbReference type="PANTHER" id="PTHR45646">
    <property type="entry name" value="SERINE/THREONINE-PROTEIN KINASE DOA-RELATED"/>
    <property type="match status" value="1"/>
</dbReference>
<keyword evidence="5" id="KW-0067">ATP-binding</keyword>
<keyword evidence="3" id="KW-0547">Nucleotide-binding</keyword>
<proteinExistence type="predicted"/>
<evidence type="ECO:0000256" key="1">
    <source>
        <dbReference type="ARBA" id="ARBA00022527"/>
    </source>
</evidence>
<comment type="caution">
    <text evidence="6">The sequence shown here is derived from an EMBL/GenBank/DDBJ whole genome shotgun (WGS) entry which is preliminary data.</text>
</comment>
<dbReference type="PANTHER" id="PTHR45646:SF12">
    <property type="entry name" value="SERINE_THREONINE-PROTEIN KINASE AFC1"/>
    <property type="match status" value="1"/>
</dbReference>
<evidence type="ECO:0000313" key="7">
    <source>
        <dbReference type="Proteomes" id="UP001054252"/>
    </source>
</evidence>
<dbReference type="EMBL" id="BPVZ01000085">
    <property type="protein sequence ID" value="GKV30063.1"/>
    <property type="molecule type" value="Genomic_DNA"/>
</dbReference>
<gene>
    <name evidence="6" type="ORF">SLEP1_g38925</name>
</gene>
<evidence type="ECO:0000313" key="6">
    <source>
        <dbReference type="EMBL" id="GKV30063.1"/>
    </source>
</evidence>
<dbReference type="Proteomes" id="UP001054252">
    <property type="component" value="Unassembled WGS sequence"/>
</dbReference>
<protein>
    <submittedName>
        <fullName evidence="6">Uncharacterized protein</fullName>
    </submittedName>
</protein>
<accession>A0AAV5KYX5</accession>
<evidence type="ECO:0000256" key="2">
    <source>
        <dbReference type="ARBA" id="ARBA00022679"/>
    </source>
</evidence>
<dbReference type="GO" id="GO:0004674">
    <property type="term" value="F:protein serine/threonine kinase activity"/>
    <property type="evidence" value="ECO:0007669"/>
    <property type="project" value="UniProtKB-KW"/>
</dbReference>
<dbReference type="AlphaFoldDB" id="A0AAV5KYX5"/>
<organism evidence="6 7">
    <name type="scientific">Rubroshorea leprosula</name>
    <dbReference type="NCBI Taxonomy" id="152421"/>
    <lineage>
        <taxon>Eukaryota</taxon>
        <taxon>Viridiplantae</taxon>
        <taxon>Streptophyta</taxon>
        <taxon>Embryophyta</taxon>
        <taxon>Tracheophyta</taxon>
        <taxon>Spermatophyta</taxon>
        <taxon>Magnoliopsida</taxon>
        <taxon>eudicotyledons</taxon>
        <taxon>Gunneridae</taxon>
        <taxon>Pentapetalae</taxon>
        <taxon>rosids</taxon>
        <taxon>malvids</taxon>
        <taxon>Malvales</taxon>
        <taxon>Dipterocarpaceae</taxon>
        <taxon>Rubroshorea</taxon>
    </lineage>
</organism>
<dbReference type="GO" id="GO:0005634">
    <property type="term" value="C:nucleus"/>
    <property type="evidence" value="ECO:0007669"/>
    <property type="project" value="TreeGrafter"/>
</dbReference>